<organism evidence="1 2">
    <name type="scientific">Aggregatibacter aphrophilus</name>
    <name type="common">Haemophilus aphrophilus</name>
    <dbReference type="NCBI Taxonomy" id="732"/>
    <lineage>
        <taxon>Bacteria</taxon>
        <taxon>Pseudomonadati</taxon>
        <taxon>Pseudomonadota</taxon>
        <taxon>Gammaproteobacteria</taxon>
        <taxon>Pasteurellales</taxon>
        <taxon>Pasteurellaceae</taxon>
        <taxon>Aggregatibacter</taxon>
    </lineage>
</organism>
<proteinExistence type="predicted"/>
<name>A0A336N575_AGGAP</name>
<evidence type="ECO:0000313" key="1">
    <source>
        <dbReference type="EMBL" id="SSY94348.1"/>
    </source>
</evidence>
<dbReference type="Proteomes" id="UP000253728">
    <property type="component" value="Unassembled WGS sequence"/>
</dbReference>
<dbReference type="EMBL" id="UFSP01000001">
    <property type="protein sequence ID" value="SSY94348.1"/>
    <property type="molecule type" value="Genomic_DNA"/>
</dbReference>
<protein>
    <submittedName>
        <fullName evidence="1">Uncharacterized protein</fullName>
    </submittedName>
</protein>
<reference evidence="1 2" key="1">
    <citation type="submission" date="2018-06" db="EMBL/GenBank/DDBJ databases">
        <authorList>
            <consortium name="Pathogen Informatics"/>
            <person name="Doyle S."/>
        </authorList>
    </citation>
    <scope>NUCLEOTIDE SEQUENCE [LARGE SCALE GENOMIC DNA]</scope>
    <source>
        <strain evidence="1 2">NCTC5908</strain>
    </source>
</reference>
<dbReference type="AlphaFoldDB" id="A0A336N575"/>
<sequence>MQINQPLLRLHHINKYFNQLHVLRDISLQLNSDEILFY</sequence>
<evidence type="ECO:0000313" key="2">
    <source>
        <dbReference type="Proteomes" id="UP000253728"/>
    </source>
</evidence>
<accession>A0A336N575</accession>
<gene>
    <name evidence="1" type="ORF">NCTC5908_00809</name>
</gene>